<evidence type="ECO:0008006" key="3">
    <source>
        <dbReference type="Google" id="ProtNLM"/>
    </source>
</evidence>
<protein>
    <recommendedName>
        <fullName evidence="3">TetR family transcriptional regulator</fullName>
    </recommendedName>
</protein>
<accession>A0ABP9KSP2</accession>
<proteinExistence type="predicted"/>
<name>A0ABP9KSP2_9NOCA</name>
<gene>
    <name evidence="1" type="ORF">GCM10023318_48600</name>
</gene>
<evidence type="ECO:0000313" key="1">
    <source>
        <dbReference type="EMBL" id="GAA5063636.1"/>
    </source>
</evidence>
<comment type="caution">
    <text evidence="1">The sequence shown here is derived from an EMBL/GenBank/DDBJ whole genome shotgun (WGS) entry which is preliminary data.</text>
</comment>
<sequence length="163" mass="17916">MRCDPRTILPRQLAPILIRTTLGDPWLRWVRTDDSALRDLVHRPEDRMRFADASPSAMANVVITTLRAHGIVRDDLPEPEQRYAIQALLIGFSTVMADPKSVDSSDVDDQEAVLGNAVHLLLEPPTDPDDTVIAQAAETVRARFGEIRDGLLALITTGAAGTR</sequence>
<dbReference type="EMBL" id="BAABJM010000005">
    <property type="protein sequence ID" value="GAA5063636.1"/>
    <property type="molecule type" value="Genomic_DNA"/>
</dbReference>
<dbReference type="Proteomes" id="UP001500603">
    <property type="component" value="Unassembled WGS sequence"/>
</dbReference>
<keyword evidence="2" id="KW-1185">Reference proteome</keyword>
<organism evidence="1 2">
    <name type="scientific">Nocardia callitridis</name>
    <dbReference type="NCBI Taxonomy" id="648753"/>
    <lineage>
        <taxon>Bacteria</taxon>
        <taxon>Bacillati</taxon>
        <taxon>Actinomycetota</taxon>
        <taxon>Actinomycetes</taxon>
        <taxon>Mycobacteriales</taxon>
        <taxon>Nocardiaceae</taxon>
        <taxon>Nocardia</taxon>
    </lineage>
</organism>
<evidence type="ECO:0000313" key="2">
    <source>
        <dbReference type="Proteomes" id="UP001500603"/>
    </source>
</evidence>
<reference evidence="2" key="1">
    <citation type="journal article" date="2019" name="Int. J. Syst. Evol. Microbiol.">
        <title>The Global Catalogue of Microorganisms (GCM) 10K type strain sequencing project: providing services to taxonomists for standard genome sequencing and annotation.</title>
        <authorList>
            <consortium name="The Broad Institute Genomics Platform"/>
            <consortium name="The Broad Institute Genome Sequencing Center for Infectious Disease"/>
            <person name="Wu L."/>
            <person name="Ma J."/>
        </authorList>
    </citation>
    <scope>NUCLEOTIDE SEQUENCE [LARGE SCALE GENOMIC DNA]</scope>
    <source>
        <strain evidence="2">JCM 18298</strain>
    </source>
</reference>